<dbReference type="RefSeq" id="WP_377609644.1">
    <property type="nucleotide sequence ID" value="NZ_JAHVEY010000005.1"/>
</dbReference>
<feature type="domain" description="NAD-dependent epimerase/dehydratase" evidence="1">
    <location>
        <begin position="48"/>
        <end position="198"/>
    </location>
</feature>
<organism evidence="2 3">
    <name type="scientific">Olivibacter jilunii</name>
    <dbReference type="NCBI Taxonomy" id="985016"/>
    <lineage>
        <taxon>Bacteria</taxon>
        <taxon>Pseudomonadati</taxon>
        <taxon>Bacteroidota</taxon>
        <taxon>Sphingobacteriia</taxon>
        <taxon>Sphingobacteriales</taxon>
        <taxon>Sphingobacteriaceae</taxon>
        <taxon>Olivibacter</taxon>
    </lineage>
</organism>
<dbReference type="SUPFAM" id="SSF51735">
    <property type="entry name" value="NAD(P)-binding Rossmann-fold domains"/>
    <property type="match status" value="1"/>
</dbReference>
<keyword evidence="3" id="KW-1185">Reference proteome</keyword>
<protein>
    <submittedName>
        <fullName evidence="2">NAD-dependent epimerase/dehydratase family protein</fullName>
    </submittedName>
</protein>
<gene>
    <name evidence="2" type="ORF">ACFS6J_06680</name>
</gene>
<reference evidence="3" key="1">
    <citation type="journal article" date="2019" name="Int. J. Syst. Evol. Microbiol.">
        <title>The Global Catalogue of Microorganisms (GCM) 10K type strain sequencing project: providing services to taxonomists for standard genome sequencing and annotation.</title>
        <authorList>
            <consortium name="The Broad Institute Genomics Platform"/>
            <consortium name="The Broad Institute Genome Sequencing Center for Infectious Disease"/>
            <person name="Wu L."/>
            <person name="Ma J."/>
        </authorList>
    </citation>
    <scope>NUCLEOTIDE SEQUENCE [LARGE SCALE GENOMIC DNA]</scope>
    <source>
        <strain evidence="3">KCTC 23098</strain>
    </source>
</reference>
<evidence type="ECO:0000259" key="1">
    <source>
        <dbReference type="Pfam" id="PF01370"/>
    </source>
</evidence>
<proteinExistence type="predicted"/>
<accession>A0ABW6AWF6</accession>
<evidence type="ECO:0000313" key="2">
    <source>
        <dbReference type="EMBL" id="MFD2961461.1"/>
    </source>
</evidence>
<dbReference type="InterPro" id="IPR036291">
    <property type="entry name" value="NAD(P)-bd_dom_sf"/>
</dbReference>
<dbReference type="InterPro" id="IPR001509">
    <property type="entry name" value="Epimerase_deHydtase"/>
</dbReference>
<dbReference type="Gene3D" id="3.40.50.720">
    <property type="entry name" value="NAD(P)-binding Rossmann-like Domain"/>
    <property type="match status" value="1"/>
</dbReference>
<dbReference type="Proteomes" id="UP001597560">
    <property type="component" value="Unassembled WGS sequence"/>
</dbReference>
<evidence type="ECO:0000313" key="3">
    <source>
        <dbReference type="Proteomes" id="UP001597560"/>
    </source>
</evidence>
<dbReference type="EMBL" id="JBHUPA010000002">
    <property type="protein sequence ID" value="MFD2961461.1"/>
    <property type="molecule type" value="Genomic_DNA"/>
</dbReference>
<comment type="caution">
    <text evidence="2">The sequence shown here is derived from an EMBL/GenBank/DDBJ whole genome shotgun (WGS) entry which is preliminary data.</text>
</comment>
<name>A0ABW6AWF6_9SPHI</name>
<dbReference type="Pfam" id="PF01370">
    <property type="entry name" value="Epimerase"/>
    <property type="match status" value="1"/>
</dbReference>
<sequence length="340" mass="37849">MMMQNLELLEQKLYEPSASLIADMSQIDGDIMILGAGGKMGPSMAKAAHVASKLAGKDRRVIAVSRFSDGESRDLLQASGVETITADLLNEDHLQSLPDVEHIIYLVGQKFGTTGKEPFTWIMNTYLPGRIAERFKNSRMVIFSTGNVYPLSLVTAGGCSEEQSPEPIGEYGQSCLGRERIFQFFAEKYQIPTLIYRLNYAIDLRYGVLLEIAKAVMEDKPIDLRMGNVNVIWQGDANEIALRSLLHCTVPAKILNVTGPETVSIQWLANQFGNLLNKTPRFINETQPTALLSNASAAHQLFGYPKVTLRQMIEITANWLSHGGKTIEKPTHFQERQGRF</sequence>